<sequence length="69" mass="8318">MDGFKRKHSFERFLRMFLLSVKSEDCNDDVIGDKSRRTCSVLMVECDIWQRKTFLARRKQKTVEPDEEM</sequence>
<dbReference type="AlphaFoldDB" id="A0AAV4WZ90"/>
<reference evidence="1 2" key="1">
    <citation type="submission" date="2021-06" db="EMBL/GenBank/DDBJ databases">
        <title>Caerostris extrusa draft genome.</title>
        <authorList>
            <person name="Kono N."/>
            <person name="Arakawa K."/>
        </authorList>
    </citation>
    <scope>NUCLEOTIDE SEQUENCE [LARGE SCALE GENOMIC DNA]</scope>
</reference>
<accession>A0AAV4WZ90</accession>
<gene>
    <name evidence="1" type="ORF">CEXT_271321</name>
</gene>
<name>A0AAV4WZ90_CAEEX</name>
<organism evidence="1 2">
    <name type="scientific">Caerostris extrusa</name>
    <name type="common">Bark spider</name>
    <name type="synonym">Caerostris bankana</name>
    <dbReference type="NCBI Taxonomy" id="172846"/>
    <lineage>
        <taxon>Eukaryota</taxon>
        <taxon>Metazoa</taxon>
        <taxon>Ecdysozoa</taxon>
        <taxon>Arthropoda</taxon>
        <taxon>Chelicerata</taxon>
        <taxon>Arachnida</taxon>
        <taxon>Araneae</taxon>
        <taxon>Araneomorphae</taxon>
        <taxon>Entelegynae</taxon>
        <taxon>Araneoidea</taxon>
        <taxon>Araneidae</taxon>
        <taxon>Caerostris</taxon>
    </lineage>
</organism>
<comment type="caution">
    <text evidence="1">The sequence shown here is derived from an EMBL/GenBank/DDBJ whole genome shotgun (WGS) entry which is preliminary data.</text>
</comment>
<dbReference type="EMBL" id="BPLR01017031">
    <property type="protein sequence ID" value="GIY88225.1"/>
    <property type="molecule type" value="Genomic_DNA"/>
</dbReference>
<proteinExistence type="predicted"/>
<dbReference type="Proteomes" id="UP001054945">
    <property type="component" value="Unassembled WGS sequence"/>
</dbReference>
<protein>
    <submittedName>
        <fullName evidence="1">Uncharacterized protein</fullName>
    </submittedName>
</protein>
<evidence type="ECO:0000313" key="1">
    <source>
        <dbReference type="EMBL" id="GIY88225.1"/>
    </source>
</evidence>
<evidence type="ECO:0000313" key="2">
    <source>
        <dbReference type="Proteomes" id="UP001054945"/>
    </source>
</evidence>
<keyword evidence="2" id="KW-1185">Reference proteome</keyword>